<reference evidence="2 3" key="1">
    <citation type="submission" date="2020-12" db="EMBL/GenBank/DDBJ databases">
        <title>Enhanced detection system for hospital associated transmission using whole genome sequencing surveillance.</title>
        <authorList>
            <person name="Harrison L.H."/>
            <person name="Van Tyne D."/>
            <person name="Marsh J.W."/>
            <person name="Griffith M.P."/>
            <person name="Snyder D.J."/>
            <person name="Cooper V.S."/>
            <person name="Mustapha M."/>
        </authorList>
    </citation>
    <scope>NUCLEOTIDE SEQUENCE [LARGE SCALE GENOMIC DNA]</scope>
    <source>
        <strain evidence="2 3">SER00238</strain>
    </source>
</reference>
<gene>
    <name evidence="2" type="ORF">JEQ07_16825</name>
</gene>
<evidence type="ECO:0000313" key="2">
    <source>
        <dbReference type="EMBL" id="MBI6182053.1"/>
    </source>
</evidence>
<sequence length="416" mass="44338">MHSFLCLPAREALMCKMRLNCCLRSISLGMAGIVACVAFPVQADSVSVPTPQPGQTSKTKVYWELTSAASLGNKNIQESIQLVERYLAGAANTDHPSGAKFRGAYTSSNDTLQMGFFAGPEDSGAGHVVITLPDMNCIITNTDDFHGNLFKQLRTLAFEPNLGNLSTQMGVDSDISYSWETIGSTGLEVTSGTYSSFIEKTTTTLSRGGPAYVEVGAGAIPGAYTISLPVECESKHGFPPAMQSLSLLNATASVTVNVQARPRSCSVQPPRPVTFSHGLVIKSKVQLDTGETLIRSSCDVSLGSPDIGRSMYLAFEPGSYGLYNNDVKKLGTSLNGYYITGGTDGPGGINPVSACSNSNMQFDGQPHAEFKLKTLKADDPQREVDTALYFSLCRDTSKPLVTGELHSDAKVNVLVQ</sequence>
<proteinExistence type="predicted"/>
<feature type="chain" id="PRO_5045244151" evidence="1">
    <location>
        <begin position="44"/>
        <end position="416"/>
    </location>
</feature>
<dbReference type="EMBL" id="JAEHSL010000014">
    <property type="protein sequence ID" value="MBI6182053.1"/>
    <property type="molecule type" value="Genomic_DNA"/>
</dbReference>
<comment type="caution">
    <text evidence="2">The sequence shown here is derived from an EMBL/GenBank/DDBJ whole genome shotgun (WGS) entry which is preliminary data.</text>
</comment>
<name>A0ABS0TX73_SERPR</name>
<organism evidence="2 3">
    <name type="scientific">Serratia proteamaculans</name>
    <dbReference type="NCBI Taxonomy" id="28151"/>
    <lineage>
        <taxon>Bacteria</taxon>
        <taxon>Pseudomonadati</taxon>
        <taxon>Pseudomonadota</taxon>
        <taxon>Gammaproteobacteria</taxon>
        <taxon>Enterobacterales</taxon>
        <taxon>Yersiniaceae</taxon>
        <taxon>Serratia</taxon>
    </lineage>
</organism>
<accession>A0ABS0TX73</accession>
<feature type="signal peptide" evidence="1">
    <location>
        <begin position="1"/>
        <end position="43"/>
    </location>
</feature>
<keyword evidence="3" id="KW-1185">Reference proteome</keyword>
<evidence type="ECO:0000313" key="3">
    <source>
        <dbReference type="Proteomes" id="UP000639004"/>
    </source>
</evidence>
<dbReference type="RefSeq" id="WP_198642398.1">
    <property type="nucleotide sequence ID" value="NZ_JAEHSL010000014.1"/>
</dbReference>
<protein>
    <submittedName>
        <fullName evidence="2">Uncharacterized protein</fullName>
    </submittedName>
</protein>
<evidence type="ECO:0000256" key="1">
    <source>
        <dbReference type="SAM" id="SignalP"/>
    </source>
</evidence>
<dbReference type="Proteomes" id="UP000639004">
    <property type="component" value="Unassembled WGS sequence"/>
</dbReference>
<keyword evidence="1" id="KW-0732">Signal</keyword>